<name>R7VIP2_CAPTE</name>
<reference evidence="1 3" key="2">
    <citation type="journal article" date="2013" name="Nature">
        <title>Insights into bilaterian evolution from three spiralian genomes.</title>
        <authorList>
            <person name="Simakov O."/>
            <person name="Marletaz F."/>
            <person name="Cho S.J."/>
            <person name="Edsinger-Gonzales E."/>
            <person name="Havlak P."/>
            <person name="Hellsten U."/>
            <person name="Kuo D.H."/>
            <person name="Larsson T."/>
            <person name="Lv J."/>
            <person name="Arendt D."/>
            <person name="Savage R."/>
            <person name="Osoegawa K."/>
            <person name="de Jong P."/>
            <person name="Grimwood J."/>
            <person name="Chapman J.A."/>
            <person name="Shapiro H."/>
            <person name="Aerts A."/>
            <person name="Otillar R.P."/>
            <person name="Terry A.Y."/>
            <person name="Boore J.L."/>
            <person name="Grigoriev I.V."/>
            <person name="Lindberg D.R."/>
            <person name="Seaver E.C."/>
            <person name="Weisblat D.A."/>
            <person name="Putnam N.H."/>
            <person name="Rokhsar D.S."/>
        </authorList>
    </citation>
    <scope>NUCLEOTIDE SEQUENCE</scope>
    <source>
        <strain evidence="1 3">I ESC-2004</strain>
    </source>
</reference>
<proteinExistence type="predicted"/>
<organism evidence="1">
    <name type="scientific">Capitella teleta</name>
    <name type="common">Polychaete worm</name>
    <dbReference type="NCBI Taxonomy" id="283909"/>
    <lineage>
        <taxon>Eukaryota</taxon>
        <taxon>Metazoa</taxon>
        <taxon>Spiralia</taxon>
        <taxon>Lophotrochozoa</taxon>
        <taxon>Annelida</taxon>
        <taxon>Polychaeta</taxon>
        <taxon>Sedentaria</taxon>
        <taxon>Scolecida</taxon>
        <taxon>Capitellidae</taxon>
        <taxon>Capitella</taxon>
    </lineage>
</organism>
<feature type="non-terminal residue" evidence="1">
    <location>
        <position position="1"/>
    </location>
</feature>
<dbReference type="EMBL" id="AMQN01037704">
    <property type="status" value="NOT_ANNOTATED_CDS"/>
    <property type="molecule type" value="Genomic_DNA"/>
</dbReference>
<dbReference type="AlphaFoldDB" id="R7VIP2"/>
<dbReference type="EMBL" id="KB293745">
    <property type="protein sequence ID" value="ELU15585.1"/>
    <property type="molecule type" value="Genomic_DNA"/>
</dbReference>
<gene>
    <name evidence="1" type="ORF">CAPTEDRAFT_214279</name>
</gene>
<evidence type="ECO:0000313" key="1">
    <source>
        <dbReference type="EMBL" id="ELU15585.1"/>
    </source>
</evidence>
<dbReference type="Proteomes" id="UP000014760">
    <property type="component" value="Unassembled WGS sequence"/>
</dbReference>
<evidence type="ECO:0000313" key="2">
    <source>
        <dbReference type="EnsemblMetazoa" id="CapteP214279"/>
    </source>
</evidence>
<dbReference type="EnsemblMetazoa" id="CapteT214279">
    <property type="protein sequence ID" value="CapteP214279"/>
    <property type="gene ID" value="CapteG214279"/>
</dbReference>
<evidence type="ECO:0000313" key="3">
    <source>
        <dbReference type="Proteomes" id="UP000014760"/>
    </source>
</evidence>
<protein>
    <submittedName>
        <fullName evidence="1 2">Uncharacterized protein</fullName>
    </submittedName>
</protein>
<accession>R7VIP2</accession>
<keyword evidence="3" id="KW-1185">Reference proteome</keyword>
<reference evidence="2" key="3">
    <citation type="submission" date="2015-06" db="UniProtKB">
        <authorList>
            <consortium name="EnsemblMetazoa"/>
        </authorList>
    </citation>
    <scope>IDENTIFICATION</scope>
</reference>
<sequence>AYKHPKTHGTRFINHTKNGLSALLKNWIPLIITLENAIAVSKKTESGKLGGYRRKLAASKFLEVTILMKSVIDVASIASLKLEKRQLFVFDVAYIIELCTTNLELCGAALSDYNFKLEGDQLSLCNKPSVQVAMKKTSLSE</sequence>
<reference evidence="3" key="1">
    <citation type="submission" date="2012-12" db="EMBL/GenBank/DDBJ databases">
        <authorList>
            <person name="Hellsten U."/>
            <person name="Grimwood J."/>
            <person name="Chapman J.A."/>
            <person name="Shapiro H."/>
            <person name="Aerts A."/>
            <person name="Otillar R.P."/>
            <person name="Terry A.Y."/>
            <person name="Boore J.L."/>
            <person name="Simakov O."/>
            <person name="Marletaz F."/>
            <person name="Cho S.-J."/>
            <person name="Edsinger-Gonzales E."/>
            <person name="Havlak P."/>
            <person name="Kuo D.-H."/>
            <person name="Larsson T."/>
            <person name="Lv J."/>
            <person name="Arendt D."/>
            <person name="Savage R."/>
            <person name="Osoegawa K."/>
            <person name="de Jong P."/>
            <person name="Lindberg D.R."/>
            <person name="Seaver E.C."/>
            <person name="Weisblat D.A."/>
            <person name="Putnam N.H."/>
            <person name="Grigoriev I.V."/>
            <person name="Rokhsar D.S."/>
        </authorList>
    </citation>
    <scope>NUCLEOTIDE SEQUENCE</scope>
    <source>
        <strain evidence="3">I ESC-2004</strain>
    </source>
</reference>
<dbReference type="HOGENOM" id="CLU_1830140_0_0_1"/>